<comment type="caution">
    <text evidence="15">The sequence shown here is derived from an EMBL/GenBank/DDBJ whole genome shotgun (WGS) entry which is preliminary data.</text>
</comment>
<accession>A0ABT1HH94</accession>
<evidence type="ECO:0000256" key="5">
    <source>
        <dbReference type="ARBA" id="ARBA00022676"/>
    </source>
</evidence>
<dbReference type="InterPro" id="IPR032731">
    <property type="entry name" value="Arabino_trans_C"/>
</dbReference>
<organism evidence="15 16">
    <name type="scientific">Williamsia maris</name>
    <dbReference type="NCBI Taxonomy" id="72806"/>
    <lineage>
        <taxon>Bacteria</taxon>
        <taxon>Bacillati</taxon>
        <taxon>Actinomycetota</taxon>
        <taxon>Actinomycetes</taxon>
        <taxon>Mycobacteriales</taxon>
        <taxon>Nocardiaceae</taxon>
        <taxon>Williamsia</taxon>
    </lineage>
</organism>
<evidence type="ECO:0000256" key="6">
    <source>
        <dbReference type="ARBA" id="ARBA00022679"/>
    </source>
</evidence>
<dbReference type="InterPro" id="IPR040920">
    <property type="entry name" value="Arabino_trans_N"/>
</dbReference>
<keyword evidence="4" id="KW-1003">Cell membrane</keyword>
<dbReference type="Pfam" id="PF17689">
    <property type="entry name" value="Arabino_trans_N"/>
    <property type="match status" value="1"/>
</dbReference>
<evidence type="ECO:0000313" key="16">
    <source>
        <dbReference type="Proteomes" id="UP001206895"/>
    </source>
</evidence>
<comment type="function">
    <text evidence="1">Arabinosyl transferase responsible for the polymerization of arabinose into the arabinan of arabinogalactan.</text>
</comment>
<evidence type="ECO:0000256" key="10">
    <source>
        <dbReference type="ARBA" id="ARBA00023316"/>
    </source>
</evidence>
<feature type="domain" description="Arabinosyltransferas concanavalin like" evidence="14">
    <location>
        <begin position="35"/>
        <end position="196"/>
    </location>
</feature>
<feature type="transmembrane region" description="Helical" evidence="11">
    <location>
        <begin position="12"/>
        <end position="32"/>
    </location>
</feature>
<evidence type="ECO:0000256" key="4">
    <source>
        <dbReference type="ARBA" id="ARBA00022475"/>
    </source>
</evidence>
<sequence>MTARLSSATTARLVAVTAGLVGIFLCALTPLLPVNQTTSSFDWPSGQSLSPDTPSVVAPLTAQTPQALQASIPCSLFSSLGTDGGVLLTTMPTNADRAAQKALTISANASTVTVSFRNSVAATATREQVASPQCRSLDVFSRSTGPGAQFVGLGPSTTLEPDKRPQVAGIYSTLSTPQVQAAAGQGLRVHVDIDNRFASTPSGIKLAAMILGILAIVLALAALARLDWLGGYHRRIGVRSWARVLAPRISDMAVTAVLAVWLFLGAGTPDDGYILTMGRAAESSGYLANYFRFFNAPEAPFDWYYSLLSHWSQVSTAGVWMHIPALVAGLVSWFVLSRVLLPRMGAAVRRSGWAIWAAAAVFVAFWLPFNSGLRSEPIIVAGSLLTWWGVEQAIATRRLLPAALAAGAAGLTLAVAPHGIIAVALLVVGARPLLKILLARRREAGLIALLAPVLAAAAFTVLVVFRDQTLATVYDAVRIRYTVGPTISWNQEYLRYYFITVTTEDGALTRRVPLLLLVAALFVVLAVMLRRKRIRGVDPGPVWRVIGASLLTMLLLSFTPSKWTIQFGIFAGFGAALAAAATLAVAQSAARSSRNLSVFVSGLLFALAAAMAGKNAWPWAYDFGISWFDRAPVVAGQQVSTIFLILAVLAGALAVWQHLRLDFSANRGLAHAEATEVSDAEHITDTGDRRRLVLASSPIAVIAALMVICELAVFAKAAVSRGDEFTVLGANVRALKGETCAMANKVLVEPDANRGTLQPADGKTASAALAGTGAVGFTPTGVAGDLSPEPGSSKPGQMNVAGSVAKPFTISGGYAGTLGGNGPRTVNGSTAALPFGLNPDTTPVIGSFGYNSGQASLTTDWYTLPARTSTPLLVISAAGAISSVGQDGVSVFGQKLNVEFGRPGPAGEFEPVGASFMPIDPGPEQPNRPWRNLRVPMSVVPPRATVMRLVAVDNNVNSDQWLAVTPPRAAQLQTLQRVVGTSDPTLIDFTVAAQFPCQQPITSTAGVMSVPRWRILPDRITAVSQSKTWQDADAGGLLGVSDATARATTVPSYLDNDWYRDWGSLERLTPLATDAATARISTGTNDRWGWSREGSIRVVSTDD</sequence>
<comment type="similarity">
    <text evidence="3">Belongs to the emb family.</text>
</comment>
<keyword evidence="5" id="KW-0328">Glycosyltransferase</keyword>
<evidence type="ECO:0000256" key="2">
    <source>
        <dbReference type="ARBA" id="ARBA00004651"/>
    </source>
</evidence>
<keyword evidence="10" id="KW-0961">Cell wall biogenesis/degradation</keyword>
<evidence type="ECO:0000256" key="1">
    <source>
        <dbReference type="ARBA" id="ARBA00003001"/>
    </source>
</evidence>
<keyword evidence="7 11" id="KW-0812">Transmembrane</keyword>
<feature type="transmembrane region" description="Helical" evidence="11">
    <location>
        <begin position="206"/>
        <end position="224"/>
    </location>
</feature>
<evidence type="ECO:0000256" key="7">
    <source>
        <dbReference type="ARBA" id="ARBA00022692"/>
    </source>
</evidence>
<evidence type="ECO:0000256" key="3">
    <source>
        <dbReference type="ARBA" id="ARBA00008195"/>
    </source>
</evidence>
<feature type="transmembrane region" description="Helical" evidence="11">
    <location>
        <begin position="541"/>
        <end position="559"/>
    </location>
</feature>
<dbReference type="Proteomes" id="UP001206895">
    <property type="component" value="Unassembled WGS sequence"/>
</dbReference>
<protein>
    <submittedName>
        <fullName evidence="15">Arabinosyltransferase A</fullName>
    </submittedName>
</protein>
<feature type="transmembrane region" description="Helical" evidence="11">
    <location>
        <begin position="512"/>
        <end position="529"/>
    </location>
</feature>
<dbReference type="Gene3D" id="3.40.190.160">
    <property type="match status" value="1"/>
</dbReference>
<feature type="domain" description="Arabinofuranosyltransferase central" evidence="12">
    <location>
        <begin position="200"/>
        <end position="660"/>
    </location>
</feature>
<keyword evidence="16" id="KW-1185">Reference proteome</keyword>
<proteinExistence type="inferred from homology"/>
<evidence type="ECO:0000259" key="12">
    <source>
        <dbReference type="Pfam" id="PF04602"/>
    </source>
</evidence>
<comment type="subcellular location">
    <subcellularLocation>
        <location evidence="2">Cell membrane</location>
        <topology evidence="2">Multi-pass membrane protein</topology>
    </subcellularLocation>
</comment>
<dbReference type="EMBL" id="JAMTCJ010000002">
    <property type="protein sequence ID" value="MCP2176281.1"/>
    <property type="molecule type" value="Genomic_DNA"/>
</dbReference>
<gene>
    <name evidence="15" type="ORF">LX13_002100</name>
</gene>
<dbReference type="Gene3D" id="2.60.120.940">
    <property type="entry name" value="EmbC, C-terminal domain, subdomain 2"/>
    <property type="match status" value="1"/>
</dbReference>
<reference evidence="15 16" key="1">
    <citation type="submission" date="2022-06" db="EMBL/GenBank/DDBJ databases">
        <title>Genomic Encyclopedia of Archaeal and Bacterial Type Strains, Phase II (KMG-II): from individual species to whole genera.</title>
        <authorList>
            <person name="Goeker M."/>
        </authorList>
    </citation>
    <scope>NUCLEOTIDE SEQUENCE [LARGE SCALE GENOMIC DNA]</scope>
    <source>
        <strain evidence="15 16">DSM 44693</strain>
    </source>
</reference>
<feature type="transmembrane region" description="Helical" evidence="11">
    <location>
        <begin position="408"/>
        <end position="434"/>
    </location>
</feature>
<dbReference type="InterPro" id="IPR042486">
    <property type="entry name" value="Arabino_trans_C_2"/>
</dbReference>
<keyword evidence="6" id="KW-0808">Transferase</keyword>
<feature type="transmembrane region" description="Helical" evidence="11">
    <location>
        <begin position="565"/>
        <end position="586"/>
    </location>
</feature>
<evidence type="ECO:0000256" key="11">
    <source>
        <dbReference type="SAM" id="Phobius"/>
    </source>
</evidence>
<evidence type="ECO:0000259" key="13">
    <source>
        <dbReference type="Pfam" id="PF14896"/>
    </source>
</evidence>
<dbReference type="Pfam" id="PF04602">
    <property type="entry name" value="Arabinose_trans"/>
    <property type="match status" value="1"/>
</dbReference>
<evidence type="ECO:0000256" key="8">
    <source>
        <dbReference type="ARBA" id="ARBA00022989"/>
    </source>
</evidence>
<feature type="transmembrane region" description="Helical" evidence="11">
    <location>
        <begin position="598"/>
        <end position="617"/>
    </location>
</feature>
<feature type="transmembrane region" description="Helical" evidence="11">
    <location>
        <begin position="319"/>
        <end position="341"/>
    </location>
</feature>
<name>A0ABT1HH94_9NOCA</name>
<keyword evidence="9 11" id="KW-0472">Membrane</keyword>
<feature type="transmembrane region" description="Helical" evidence="11">
    <location>
        <begin position="446"/>
        <end position="465"/>
    </location>
</feature>
<feature type="domain" description="Arabinosyltransferase C-terminal" evidence="13">
    <location>
        <begin position="712"/>
        <end position="1097"/>
    </location>
</feature>
<evidence type="ECO:0000259" key="14">
    <source>
        <dbReference type="Pfam" id="PF17689"/>
    </source>
</evidence>
<dbReference type="Pfam" id="PF14896">
    <property type="entry name" value="Arabino_trans_C"/>
    <property type="match status" value="1"/>
</dbReference>
<evidence type="ECO:0000256" key="9">
    <source>
        <dbReference type="ARBA" id="ARBA00023136"/>
    </source>
</evidence>
<feature type="transmembrane region" description="Helical" evidence="11">
    <location>
        <begin position="692"/>
        <end position="715"/>
    </location>
</feature>
<keyword evidence="8 11" id="KW-1133">Transmembrane helix</keyword>
<dbReference type="InterPro" id="IPR007680">
    <property type="entry name" value="Arabino_trans_central"/>
</dbReference>
<feature type="transmembrane region" description="Helical" evidence="11">
    <location>
        <begin position="353"/>
        <end position="369"/>
    </location>
</feature>
<dbReference type="RefSeq" id="WP_253661807.1">
    <property type="nucleotide sequence ID" value="NZ_BAAAJQ010000001.1"/>
</dbReference>
<feature type="transmembrane region" description="Helical" evidence="11">
    <location>
        <begin position="637"/>
        <end position="656"/>
    </location>
</feature>
<dbReference type="InterPro" id="IPR027451">
    <property type="entry name" value="EmbABC_dom1"/>
</dbReference>
<feature type="transmembrane region" description="Helical" evidence="11">
    <location>
        <begin position="245"/>
        <end position="264"/>
    </location>
</feature>
<evidence type="ECO:0000313" key="15">
    <source>
        <dbReference type="EMBL" id="MCP2176281.1"/>
    </source>
</evidence>
<dbReference type="Gene3D" id="2.60.120.610">
    <property type="entry name" value="arabinofuranosyltransferase like domain"/>
    <property type="match status" value="1"/>
</dbReference>